<dbReference type="SUPFAM" id="SSF53474">
    <property type="entry name" value="alpha/beta-Hydrolases"/>
    <property type="match status" value="1"/>
</dbReference>
<dbReference type="Proteomes" id="UP000310158">
    <property type="component" value="Unassembled WGS sequence"/>
</dbReference>
<protein>
    <recommendedName>
        <fullName evidence="1">AB hydrolase-1 domain-containing protein</fullName>
    </recommendedName>
</protein>
<reference evidence="2 3" key="1">
    <citation type="submission" date="2019-02" db="EMBL/GenBank/DDBJ databases">
        <title>Genome sequencing of the rare red list fungi Bondarzewia mesenterica.</title>
        <authorList>
            <person name="Buettner E."/>
            <person name="Kellner H."/>
        </authorList>
    </citation>
    <scope>NUCLEOTIDE SEQUENCE [LARGE SCALE GENOMIC DNA]</scope>
    <source>
        <strain evidence="2 3">DSM 108281</strain>
    </source>
</reference>
<evidence type="ECO:0000259" key="1">
    <source>
        <dbReference type="Pfam" id="PF00561"/>
    </source>
</evidence>
<evidence type="ECO:0000313" key="3">
    <source>
        <dbReference type="Proteomes" id="UP000310158"/>
    </source>
</evidence>
<name>A0A4V3XEB8_9AGAM</name>
<dbReference type="InterPro" id="IPR000073">
    <property type="entry name" value="AB_hydrolase_1"/>
</dbReference>
<dbReference type="EMBL" id="SGPL01000390">
    <property type="protein sequence ID" value="THH13063.1"/>
    <property type="molecule type" value="Genomic_DNA"/>
</dbReference>
<dbReference type="Pfam" id="PF00561">
    <property type="entry name" value="Abhydrolase_1"/>
    <property type="match status" value="1"/>
</dbReference>
<dbReference type="InterPro" id="IPR029058">
    <property type="entry name" value="AB_hydrolase_fold"/>
</dbReference>
<gene>
    <name evidence="2" type="ORF">EW146_g7119</name>
</gene>
<keyword evidence="3" id="KW-1185">Reference proteome</keyword>
<accession>A0A4V3XEB8</accession>
<dbReference type="OrthoDB" id="190201at2759"/>
<evidence type="ECO:0000313" key="2">
    <source>
        <dbReference type="EMBL" id="THH13063.1"/>
    </source>
</evidence>
<proteinExistence type="predicted"/>
<feature type="domain" description="AB hydrolase-1" evidence="1">
    <location>
        <begin position="28"/>
        <end position="249"/>
    </location>
</feature>
<comment type="caution">
    <text evidence="2">The sequence shown here is derived from an EMBL/GenBank/DDBJ whole genome shotgun (WGS) entry which is preliminary data.</text>
</comment>
<sequence length="264" mass="30466">MTKSALLAPRTCHPNLPHFGPLTFFVSELENLLSHFSIADSFDLLGHSWGSILAAEFIIRRQPKGLKHVVLANALASAKLRNEARVKLRKELPEDVQEVIRRHEEAGTTKEAEYKQAMLRFYERHLCRLQPFPEEVLYSFKQSELDDTVLKNMYASISLLPSSPVSPHPVDLCRIKGPDFGHVVCRQKNGLEDKWDITDKIHLIRVPTLLLNGEHDFETDEVCAPFFWGIDKIKWVKFAKSSHMPHWEERERYIEVVGSFLRDV</sequence>
<dbReference type="AlphaFoldDB" id="A0A4V3XEB8"/>
<dbReference type="Gene3D" id="3.40.50.1820">
    <property type="entry name" value="alpha/beta hydrolase"/>
    <property type="match status" value="1"/>
</dbReference>
<organism evidence="2 3">
    <name type="scientific">Bondarzewia mesenterica</name>
    <dbReference type="NCBI Taxonomy" id="1095465"/>
    <lineage>
        <taxon>Eukaryota</taxon>
        <taxon>Fungi</taxon>
        <taxon>Dikarya</taxon>
        <taxon>Basidiomycota</taxon>
        <taxon>Agaricomycotina</taxon>
        <taxon>Agaricomycetes</taxon>
        <taxon>Russulales</taxon>
        <taxon>Bondarzewiaceae</taxon>
        <taxon>Bondarzewia</taxon>
    </lineage>
</organism>